<dbReference type="InterPro" id="IPR010987">
    <property type="entry name" value="Glutathione-S-Trfase_C-like"/>
</dbReference>
<dbReference type="SFLD" id="SFLDG01153">
    <property type="entry name" value="Main.4:_Theta-like"/>
    <property type="match status" value="1"/>
</dbReference>
<evidence type="ECO:0000259" key="2">
    <source>
        <dbReference type="PROSITE" id="PS50404"/>
    </source>
</evidence>
<dbReference type="Gene3D" id="1.20.1050.10">
    <property type="match status" value="1"/>
</dbReference>
<protein>
    <recommendedName>
        <fullName evidence="6">Glutathione S-transferase</fullName>
    </recommendedName>
</protein>
<evidence type="ECO:0000313" key="5">
    <source>
        <dbReference type="Proteomes" id="UP001329430"/>
    </source>
</evidence>
<dbReference type="GO" id="GO:0004364">
    <property type="term" value="F:glutathione transferase activity"/>
    <property type="evidence" value="ECO:0007669"/>
    <property type="project" value="TreeGrafter"/>
</dbReference>
<dbReference type="CDD" id="cd03177">
    <property type="entry name" value="GST_C_Delta_Epsilon"/>
    <property type="match status" value="1"/>
</dbReference>
<dbReference type="InterPro" id="IPR036282">
    <property type="entry name" value="Glutathione-S-Trfase_C_sf"/>
</dbReference>
<dbReference type="InterPro" id="IPR036249">
    <property type="entry name" value="Thioredoxin-like_sf"/>
</dbReference>
<dbReference type="InterPro" id="IPR004046">
    <property type="entry name" value="GST_C"/>
</dbReference>
<dbReference type="FunFam" id="3.40.30.10:FF:000034">
    <property type="entry name" value="glutathione S-transferase 1"/>
    <property type="match status" value="1"/>
</dbReference>
<feature type="domain" description="GST C-terminal" evidence="3">
    <location>
        <begin position="88"/>
        <end position="215"/>
    </location>
</feature>
<dbReference type="PANTHER" id="PTHR43969:SF8">
    <property type="entry name" value="GLUTATHIONE S TRANSFERASE E13, ISOFORM A-RELATED"/>
    <property type="match status" value="1"/>
</dbReference>
<dbReference type="InterPro" id="IPR004045">
    <property type="entry name" value="Glutathione_S-Trfase_N"/>
</dbReference>
<keyword evidence="5" id="KW-1185">Reference proteome</keyword>
<dbReference type="FunFam" id="1.20.1050.10:FF:000007">
    <property type="entry name" value="Glutathione S-transferase 1-1"/>
    <property type="match status" value="1"/>
</dbReference>
<comment type="caution">
    <text evidence="4">The sequence shown here is derived from an EMBL/GenBank/DDBJ whole genome shotgun (WGS) entry which is preliminary data.</text>
</comment>
<dbReference type="SUPFAM" id="SSF47616">
    <property type="entry name" value="GST C-terminal domain-like"/>
    <property type="match status" value="1"/>
</dbReference>
<evidence type="ECO:0000313" key="4">
    <source>
        <dbReference type="EMBL" id="KAK5650237.1"/>
    </source>
</evidence>
<dbReference type="Pfam" id="PF00043">
    <property type="entry name" value="GST_C"/>
    <property type="match status" value="1"/>
</dbReference>
<dbReference type="SFLD" id="SFLDS00019">
    <property type="entry name" value="Glutathione_Transferase_(cytos"/>
    <property type="match status" value="1"/>
</dbReference>
<dbReference type="InterPro" id="IPR040079">
    <property type="entry name" value="Glutathione_S-Trfase"/>
</dbReference>
<gene>
    <name evidence="4" type="ORF">RI129_001266</name>
</gene>
<dbReference type="PROSITE" id="PS50405">
    <property type="entry name" value="GST_CTER"/>
    <property type="match status" value="1"/>
</dbReference>
<dbReference type="PANTHER" id="PTHR43969">
    <property type="entry name" value="GLUTATHIONE S TRANSFERASE D10, ISOFORM A-RELATED"/>
    <property type="match status" value="1"/>
</dbReference>
<feature type="domain" description="GST N-terminal" evidence="2">
    <location>
        <begin position="1"/>
        <end position="82"/>
    </location>
</feature>
<evidence type="ECO:0000256" key="1">
    <source>
        <dbReference type="ARBA" id="ARBA00011738"/>
    </source>
</evidence>
<evidence type="ECO:0008006" key="6">
    <source>
        <dbReference type="Google" id="ProtNLM"/>
    </source>
</evidence>
<dbReference type="Proteomes" id="UP001329430">
    <property type="component" value="Chromosome 1"/>
</dbReference>
<dbReference type="AlphaFoldDB" id="A0AAN7ZSM9"/>
<reference evidence="4 5" key="1">
    <citation type="journal article" date="2024" name="Insects">
        <title>An Improved Chromosome-Level Genome Assembly of the Firefly Pyrocoelia pectoralis.</title>
        <authorList>
            <person name="Fu X."/>
            <person name="Meyer-Rochow V.B."/>
            <person name="Ballantyne L."/>
            <person name="Zhu X."/>
        </authorList>
    </citation>
    <scope>NUCLEOTIDE SEQUENCE [LARGE SCALE GENOMIC DNA]</scope>
    <source>
        <strain evidence="4">XCY_ONT2</strain>
    </source>
</reference>
<dbReference type="PROSITE" id="PS50404">
    <property type="entry name" value="GST_NTER"/>
    <property type="match status" value="1"/>
</dbReference>
<dbReference type="EMBL" id="JAVRBK010000001">
    <property type="protein sequence ID" value="KAK5650237.1"/>
    <property type="molecule type" value="Genomic_DNA"/>
</dbReference>
<comment type="subunit">
    <text evidence="1">Homodimer.</text>
</comment>
<accession>A0AAN7ZSM9</accession>
<evidence type="ECO:0000259" key="3">
    <source>
        <dbReference type="PROSITE" id="PS50405"/>
    </source>
</evidence>
<dbReference type="Pfam" id="PF13417">
    <property type="entry name" value="GST_N_3"/>
    <property type="match status" value="1"/>
</dbReference>
<organism evidence="4 5">
    <name type="scientific">Pyrocoelia pectoralis</name>
    <dbReference type="NCBI Taxonomy" id="417401"/>
    <lineage>
        <taxon>Eukaryota</taxon>
        <taxon>Metazoa</taxon>
        <taxon>Ecdysozoa</taxon>
        <taxon>Arthropoda</taxon>
        <taxon>Hexapoda</taxon>
        <taxon>Insecta</taxon>
        <taxon>Pterygota</taxon>
        <taxon>Neoptera</taxon>
        <taxon>Endopterygota</taxon>
        <taxon>Coleoptera</taxon>
        <taxon>Polyphaga</taxon>
        <taxon>Elateriformia</taxon>
        <taxon>Elateroidea</taxon>
        <taxon>Lampyridae</taxon>
        <taxon>Lampyrinae</taxon>
        <taxon>Pyrocoelia</taxon>
    </lineage>
</organism>
<dbReference type="GO" id="GO:0006749">
    <property type="term" value="P:glutathione metabolic process"/>
    <property type="evidence" value="ECO:0007669"/>
    <property type="project" value="TreeGrafter"/>
</dbReference>
<dbReference type="SFLD" id="SFLDG00358">
    <property type="entry name" value="Main_(cytGST)"/>
    <property type="match status" value="1"/>
</dbReference>
<name>A0AAN7ZSM9_9COLE</name>
<dbReference type="CDD" id="cd03045">
    <property type="entry name" value="GST_N_Delta_Epsilon"/>
    <property type="match status" value="1"/>
</dbReference>
<dbReference type="SUPFAM" id="SSF52833">
    <property type="entry name" value="Thioredoxin-like"/>
    <property type="match status" value="1"/>
</dbReference>
<dbReference type="Gene3D" id="3.40.30.10">
    <property type="entry name" value="Glutaredoxin"/>
    <property type="match status" value="1"/>
</dbReference>
<sequence>MAPILYKALGSPAVRSVCITAKVLNLTFDERDVNLANGEHLKPEFLKLNPLHTIPTLNDDGNVICDSHAIDTYLVDKYGKDDSLYPKDLYQRALVNQKLAFNLGMLYPILKEIDLAYIRGEIKKLRPKDVEELKTIYNFLETFLTNCDWIALPMFSLADIHCYTTISCLNVHLNLDEKVYPKSCQWMKRCRNLPYFDGDDKALKIFEDCFGSFQS</sequence>
<proteinExistence type="predicted"/>